<reference evidence="1 2" key="1">
    <citation type="submission" date="2019-07" db="EMBL/GenBank/DDBJ databases">
        <title>Whole genome shotgun sequence of Myxococcus virescens NBRC 100334.</title>
        <authorList>
            <person name="Hosoyama A."/>
            <person name="Uohara A."/>
            <person name="Ohji S."/>
            <person name="Ichikawa N."/>
        </authorList>
    </citation>
    <scope>NUCLEOTIDE SEQUENCE [LARGE SCALE GENOMIC DNA]</scope>
    <source>
        <strain evidence="1 2">NBRC 100334</strain>
    </source>
</reference>
<proteinExistence type="predicted"/>
<organism evidence="1 2">
    <name type="scientific">Myxococcus virescens</name>
    <dbReference type="NCBI Taxonomy" id="83456"/>
    <lineage>
        <taxon>Bacteria</taxon>
        <taxon>Pseudomonadati</taxon>
        <taxon>Myxococcota</taxon>
        <taxon>Myxococcia</taxon>
        <taxon>Myxococcales</taxon>
        <taxon>Cystobacterineae</taxon>
        <taxon>Myxococcaceae</taxon>
        <taxon>Myxococcus</taxon>
    </lineage>
</organism>
<evidence type="ECO:0008006" key="3">
    <source>
        <dbReference type="Google" id="ProtNLM"/>
    </source>
</evidence>
<dbReference type="AlphaFoldDB" id="A0A511HNJ9"/>
<dbReference type="EMBL" id="BJVY01000062">
    <property type="protein sequence ID" value="GEL75160.1"/>
    <property type="molecule type" value="Genomic_DNA"/>
</dbReference>
<name>A0A511HNJ9_9BACT</name>
<sequence length="164" mass="18376">MNGTQRETLARMAAAFSLKELRQTHLEAGAGWPSGDGEPEAEVEQDLNIVVQTARQPSSPKSEFASIFRFDFAVRSRVDPQAVFVRVKYHVIAVYSMVDGADFTDDEIQLYSQTNGMVHVWPYLRAFIQSSCAQLGIPVVTLPPFRIGQTLDKPWQRQAASKEM</sequence>
<dbReference type="InterPro" id="IPR035958">
    <property type="entry name" value="SecB-like_sf"/>
</dbReference>
<evidence type="ECO:0000313" key="2">
    <source>
        <dbReference type="Proteomes" id="UP000321224"/>
    </source>
</evidence>
<dbReference type="RefSeq" id="WP_143043103.1">
    <property type="nucleotide sequence ID" value="NZ_BJVY01000062.1"/>
</dbReference>
<dbReference type="Gene3D" id="3.10.420.10">
    <property type="entry name" value="SecB-like"/>
    <property type="match status" value="1"/>
</dbReference>
<protein>
    <recommendedName>
        <fullName evidence="3">Preprotein translocase subunit SecB</fullName>
    </recommendedName>
</protein>
<gene>
    <name evidence="1" type="ORF">MVI01_69440</name>
</gene>
<accession>A0A511HNJ9</accession>
<dbReference type="Proteomes" id="UP000321224">
    <property type="component" value="Unassembled WGS sequence"/>
</dbReference>
<dbReference type="SUPFAM" id="SSF54611">
    <property type="entry name" value="SecB-like"/>
    <property type="match status" value="1"/>
</dbReference>
<comment type="caution">
    <text evidence="1">The sequence shown here is derived from an EMBL/GenBank/DDBJ whole genome shotgun (WGS) entry which is preliminary data.</text>
</comment>
<evidence type="ECO:0000313" key="1">
    <source>
        <dbReference type="EMBL" id="GEL75160.1"/>
    </source>
</evidence>